<reference evidence="1" key="1">
    <citation type="journal article" date="2022" name="Int. J. Mol. Sci.">
        <title>Draft Genome of Tanacetum Coccineum: Genomic Comparison of Closely Related Tanacetum-Family Plants.</title>
        <authorList>
            <person name="Yamashiro T."/>
            <person name="Shiraishi A."/>
            <person name="Nakayama K."/>
            <person name="Satake H."/>
        </authorList>
    </citation>
    <scope>NUCLEOTIDE SEQUENCE</scope>
</reference>
<gene>
    <name evidence="1" type="ORF">Tco_0842822</name>
</gene>
<dbReference type="Proteomes" id="UP001151760">
    <property type="component" value="Unassembled WGS sequence"/>
</dbReference>
<organism evidence="1 2">
    <name type="scientific">Tanacetum coccineum</name>
    <dbReference type="NCBI Taxonomy" id="301880"/>
    <lineage>
        <taxon>Eukaryota</taxon>
        <taxon>Viridiplantae</taxon>
        <taxon>Streptophyta</taxon>
        <taxon>Embryophyta</taxon>
        <taxon>Tracheophyta</taxon>
        <taxon>Spermatophyta</taxon>
        <taxon>Magnoliopsida</taxon>
        <taxon>eudicotyledons</taxon>
        <taxon>Gunneridae</taxon>
        <taxon>Pentapetalae</taxon>
        <taxon>asterids</taxon>
        <taxon>campanulids</taxon>
        <taxon>Asterales</taxon>
        <taxon>Asteraceae</taxon>
        <taxon>Asteroideae</taxon>
        <taxon>Anthemideae</taxon>
        <taxon>Anthemidinae</taxon>
        <taxon>Tanacetum</taxon>
    </lineage>
</organism>
<dbReference type="EMBL" id="BQNB010012824">
    <property type="protein sequence ID" value="GJT08360.1"/>
    <property type="molecule type" value="Genomic_DNA"/>
</dbReference>
<sequence>MDELEPHPAYDFFASGPPPDYVGNPNNMNGWIEPDVPLLGELGEPLGAEEQMVALVMDMEGDLAVLFGDDDFSDDGPDDDEDDEEVWEVNEEWLMVPVTPPPMPVMPPPSTYEVGGPSTAAAKGHSLTLLAPGVYVPPSVIEDLCTRMGNLEYGHGQLVKKVITVSDAEVADGIAIGEIGPRVSAIEGQIIGINVWVKLSEGENVFTPATDSCASNLTPIDCMERVSYRQLLKRLGDEIPRNQMPTLRRDLLGVARFPRWVEAKVVSSEVQTKEWRRLLLHQMCVAIDVATDGREEDFFPRNGK</sequence>
<proteinExistence type="predicted"/>
<comment type="caution">
    <text evidence="1">The sequence shown here is derived from an EMBL/GenBank/DDBJ whole genome shotgun (WGS) entry which is preliminary data.</text>
</comment>
<accession>A0ABQ5B0B2</accession>
<reference evidence="1" key="2">
    <citation type="submission" date="2022-01" db="EMBL/GenBank/DDBJ databases">
        <authorList>
            <person name="Yamashiro T."/>
            <person name="Shiraishi A."/>
            <person name="Satake H."/>
            <person name="Nakayama K."/>
        </authorList>
    </citation>
    <scope>NUCLEOTIDE SEQUENCE</scope>
</reference>
<keyword evidence="2" id="KW-1185">Reference proteome</keyword>
<protein>
    <submittedName>
        <fullName evidence="1">Uncharacterized protein</fullName>
    </submittedName>
</protein>
<name>A0ABQ5B0B2_9ASTR</name>
<evidence type="ECO:0000313" key="2">
    <source>
        <dbReference type="Proteomes" id="UP001151760"/>
    </source>
</evidence>
<evidence type="ECO:0000313" key="1">
    <source>
        <dbReference type="EMBL" id="GJT08360.1"/>
    </source>
</evidence>